<evidence type="ECO:0000256" key="5">
    <source>
        <dbReference type="ARBA" id="ARBA00022786"/>
    </source>
</evidence>
<dbReference type="FunFam" id="3.10.20.90:FF:000044">
    <property type="entry name" value="Ubiquitin-fold modifier 1"/>
    <property type="match status" value="2"/>
</dbReference>
<dbReference type="Pfam" id="PF03671">
    <property type="entry name" value="Ufm1"/>
    <property type="match status" value="3"/>
</dbReference>
<dbReference type="Pfam" id="PF01535">
    <property type="entry name" value="PPR"/>
    <property type="match status" value="7"/>
</dbReference>
<dbReference type="FunFam" id="1.25.40.10:FF:000243">
    <property type="entry name" value="Pentatricopeptide repeat-containing protein chloroplastic"/>
    <property type="match status" value="1"/>
</dbReference>
<comment type="similarity">
    <text evidence="1">Belongs to the UFM1 family.</text>
</comment>
<keyword evidence="8" id="KW-0132">Cell division</keyword>
<dbReference type="Gene3D" id="1.25.40.10">
    <property type="entry name" value="Tetratricopeptide repeat domain"/>
    <property type="match status" value="4"/>
</dbReference>
<gene>
    <name evidence="8" type="ORF">DEO72_LG11g2821</name>
</gene>
<dbReference type="InterPro" id="IPR046960">
    <property type="entry name" value="PPR_At4g14850-like_plant"/>
</dbReference>
<keyword evidence="8" id="KW-0378">Hydrolase</keyword>
<dbReference type="SUPFAM" id="SSF54236">
    <property type="entry name" value="Ubiquitin-like"/>
    <property type="match status" value="3"/>
</dbReference>
<feature type="repeat" description="PPR" evidence="7">
    <location>
        <begin position="454"/>
        <end position="488"/>
    </location>
</feature>
<dbReference type="EMBL" id="CP039355">
    <property type="protein sequence ID" value="QCE15809.1"/>
    <property type="molecule type" value="Genomic_DNA"/>
</dbReference>
<dbReference type="CDD" id="cd01766">
    <property type="entry name" value="Ubl_UFM1"/>
    <property type="match status" value="2"/>
</dbReference>
<keyword evidence="4" id="KW-0677">Repeat</keyword>
<keyword evidence="8" id="KW-0645">Protease</keyword>
<dbReference type="InterPro" id="IPR002885">
    <property type="entry name" value="PPR_rpt"/>
</dbReference>
<comment type="function">
    <text evidence="6">Ubiquitin-like modifier protein which binds to a number of as yet unidentified target proteins.</text>
</comment>
<evidence type="ECO:0000256" key="1">
    <source>
        <dbReference type="ARBA" id="ARBA00010230"/>
    </source>
</evidence>
<keyword evidence="9" id="KW-1185">Reference proteome</keyword>
<dbReference type="InterPro" id="IPR046848">
    <property type="entry name" value="E_motif"/>
</dbReference>
<sequence>MAGGGKVSFKVTLTSDPKLPFKVFSVPEAAPFTAVLKFAAEEFKVPPQTSAIITNDGVGINPQQSAGNVFLKHGSELRLIPRDRNGFSQVRRSERNDKCVKTTLNTIKRVKEGVVDTGEFIGSGKMAGGGKVSFKVTLTSDPKLPFKVFSVPEAAPFTAVLKFAAEEFKVPPQTSAIITNDGVGINPQQSAGNVFLKHGSELRLIPRDRRRSVDSLSSSPRKSGEVVVAGDFIGSGKMAGSGKVSFKVTLTFDPKLLFKVFSVPEAAPFTTLLKFAAEEFKVPPQTSAVITNALRCCGRLQAIKHAKSLHSHVIKLGLFNHVFLLNNMISVYAKCSHFDDARTLFDDMPHRNVISYTTMVSALTNSGRPQDALTLYNHMLESKTVQPNQFLYSAVLKACGVAGDVESGKLVHGRVYQAKLEYDTVLMNALLDMYVKCRSLGDAKRVFYDMPCKNSTSWNTLILGHAKQGFVKDALDLFDQMPEPDIVSWNSIIAGLADTSSFHALQFVSMMHLKGLKLDAFTFPCALKAGSLLGKLTVGRQIHCCIIKSGFESSYYCTSALIDMYSNCKLLDDAMNIFHKNSPLAESLAVWNSMLSGFVANGDWWKALSMIAHMHHSGAQFDPYTFSVALKVCIQFENLRLTSQVHGLVITAGYELDYVIGSIFIDLYVKQGNINNALRFFERLPDKDVVAWSSLIVGCARFGLDTLALSFFMDMVHLDLEIDHFVLSIVLKVSSSLASLPSGRQIHSVCLKKGYESERVITTALTDMYAKCGEIEDALTLFNCLSNVDILSWTGIIVGCAQNGRADKAISLLHKMIESGTKPNEITIIGVLSACRHAGLVEEAWTIFKSIETKHGLTPCPEHYNCMVDIFAQAGRFKEARNLINDMPFKPDKTIWCSLLGACATYKNRYLANIVAEHLLATSPVDASVYIMLSNVYASLGMWDNLSRVREAVKKVGIKGVGKSWIEILS</sequence>
<dbReference type="FunFam" id="1.25.40.10:FF:000285">
    <property type="entry name" value="Pentatricopeptide repeat-containing protein, chloroplastic"/>
    <property type="match status" value="1"/>
</dbReference>
<dbReference type="Gene3D" id="3.10.20.90">
    <property type="entry name" value="Phosphatidylinositol 3-kinase Catalytic Subunit, Chain A, domain 1"/>
    <property type="match status" value="3"/>
</dbReference>
<dbReference type="GO" id="GO:0051301">
    <property type="term" value="P:cell division"/>
    <property type="evidence" value="ECO:0007669"/>
    <property type="project" value="UniProtKB-KW"/>
</dbReference>
<dbReference type="GO" id="GO:0008233">
    <property type="term" value="F:peptidase activity"/>
    <property type="evidence" value="ECO:0007669"/>
    <property type="project" value="UniProtKB-KW"/>
</dbReference>
<accession>A0A4D6NTG5</accession>
<evidence type="ECO:0000256" key="7">
    <source>
        <dbReference type="PROSITE-ProRule" id="PRU00708"/>
    </source>
</evidence>
<keyword evidence="5" id="KW-0833">Ubl conjugation pathway</keyword>
<reference evidence="8 9" key="1">
    <citation type="submission" date="2019-04" db="EMBL/GenBank/DDBJ databases">
        <title>An improved genome assembly and genetic linkage map for asparagus bean, Vigna unguiculata ssp. sesquipedialis.</title>
        <authorList>
            <person name="Xia Q."/>
            <person name="Zhang R."/>
            <person name="Dong Y."/>
        </authorList>
    </citation>
    <scope>NUCLEOTIDE SEQUENCE [LARGE SCALE GENOMIC DNA]</scope>
    <source>
        <tissue evidence="8">Leaf</tissue>
    </source>
</reference>
<feature type="repeat" description="PPR" evidence="7">
    <location>
        <begin position="789"/>
        <end position="823"/>
    </location>
</feature>
<dbReference type="InterPro" id="IPR029071">
    <property type="entry name" value="Ubiquitin-like_domsf"/>
</dbReference>
<organism evidence="8 9">
    <name type="scientific">Vigna unguiculata</name>
    <name type="common">Cowpea</name>
    <dbReference type="NCBI Taxonomy" id="3917"/>
    <lineage>
        <taxon>Eukaryota</taxon>
        <taxon>Viridiplantae</taxon>
        <taxon>Streptophyta</taxon>
        <taxon>Embryophyta</taxon>
        <taxon>Tracheophyta</taxon>
        <taxon>Spermatophyta</taxon>
        <taxon>Magnoliopsida</taxon>
        <taxon>eudicotyledons</taxon>
        <taxon>Gunneridae</taxon>
        <taxon>Pentapetalae</taxon>
        <taxon>rosids</taxon>
        <taxon>fabids</taxon>
        <taxon>Fabales</taxon>
        <taxon>Fabaceae</taxon>
        <taxon>Papilionoideae</taxon>
        <taxon>50 kb inversion clade</taxon>
        <taxon>NPAAA clade</taxon>
        <taxon>indigoferoid/millettioid clade</taxon>
        <taxon>Phaseoleae</taxon>
        <taxon>Vigna</taxon>
    </lineage>
</organism>
<protein>
    <recommendedName>
        <fullName evidence="2">Ubiquitin-fold modifier 1</fullName>
    </recommendedName>
</protein>
<feature type="repeat" description="PPR" evidence="7">
    <location>
        <begin position="587"/>
        <end position="621"/>
    </location>
</feature>
<dbReference type="PANTHER" id="PTHR24015:SF97">
    <property type="entry name" value="OS03G0235200 PROTEIN"/>
    <property type="match status" value="1"/>
</dbReference>
<dbReference type="InterPro" id="IPR005375">
    <property type="entry name" value="UFM1"/>
</dbReference>
<dbReference type="PANTHER" id="PTHR24015">
    <property type="entry name" value="OS07G0578800 PROTEIN-RELATED"/>
    <property type="match status" value="1"/>
</dbReference>
<evidence type="ECO:0000313" key="9">
    <source>
        <dbReference type="Proteomes" id="UP000501690"/>
    </source>
</evidence>
<keyword evidence="3" id="KW-1017">Isopeptide bond</keyword>
<proteinExistence type="inferred from homology"/>
<dbReference type="NCBIfam" id="TIGR00756">
    <property type="entry name" value="PPR"/>
    <property type="match status" value="6"/>
</dbReference>
<dbReference type="SUPFAM" id="SSF48452">
    <property type="entry name" value="TPR-like"/>
    <property type="match status" value="1"/>
</dbReference>
<name>A0A4D6NTG5_VIGUN</name>
<feature type="repeat" description="PPR" evidence="7">
    <location>
        <begin position="352"/>
        <end position="386"/>
    </location>
</feature>
<dbReference type="Proteomes" id="UP000501690">
    <property type="component" value="Linkage Group LG11"/>
</dbReference>
<dbReference type="Pfam" id="PF20431">
    <property type="entry name" value="E_motif"/>
    <property type="match status" value="1"/>
</dbReference>
<dbReference type="FunFam" id="1.25.40.10:FF:000381">
    <property type="entry name" value="Pentatricopeptide repeat-containing protein"/>
    <property type="match status" value="1"/>
</dbReference>
<dbReference type="GO" id="GO:0003723">
    <property type="term" value="F:RNA binding"/>
    <property type="evidence" value="ECO:0007669"/>
    <property type="project" value="InterPro"/>
</dbReference>
<dbReference type="GO" id="GO:0071569">
    <property type="term" value="P:protein ufmylation"/>
    <property type="evidence" value="ECO:0007669"/>
    <property type="project" value="InterPro"/>
</dbReference>
<evidence type="ECO:0000256" key="2">
    <source>
        <dbReference type="ARBA" id="ARBA00015319"/>
    </source>
</evidence>
<dbReference type="GO" id="GO:0009451">
    <property type="term" value="P:RNA modification"/>
    <property type="evidence" value="ECO:0007669"/>
    <property type="project" value="InterPro"/>
</dbReference>
<dbReference type="FunFam" id="1.25.40.10:FF:002091">
    <property type="entry name" value="Pentatricopeptide repeat-containing protein At4g08210"/>
    <property type="match status" value="1"/>
</dbReference>
<evidence type="ECO:0000256" key="3">
    <source>
        <dbReference type="ARBA" id="ARBA00022499"/>
    </source>
</evidence>
<evidence type="ECO:0000313" key="8">
    <source>
        <dbReference type="EMBL" id="QCE15809.1"/>
    </source>
</evidence>
<dbReference type="InterPro" id="IPR011990">
    <property type="entry name" value="TPR-like_helical_dom_sf"/>
</dbReference>
<evidence type="ECO:0000256" key="6">
    <source>
        <dbReference type="ARBA" id="ARBA00055867"/>
    </source>
</evidence>
<evidence type="ECO:0000256" key="4">
    <source>
        <dbReference type="ARBA" id="ARBA00022737"/>
    </source>
</evidence>
<dbReference type="GO" id="GO:0006508">
    <property type="term" value="P:proteolysis"/>
    <property type="evidence" value="ECO:0007669"/>
    <property type="project" value="UniProtKB-KW"/>
</dbReference>
<dbReference type="AlphaFoldDB" id="A0A4D6NTG5"/>
<dbReference type="PROSITE" id="PS51375">
    <property type="entry name" value="PPR"/>
    <property type="match status" value="4"/>
</dbReference>
<dbReference type="Pfam" id="PF13041">
    <property type="entry name" value="PPR_2"/>
    <property type="match status" value="2"/>
</dbReference>
<keyword evidence="8" id="KW-0131">Cell cycle</keyword>